<dbReference type="AlphaFoldDB" id="A0A8K0R4E9"/>
<sequence>MTRAGTPKYCSPEAAKPELRNNKSDIWSLGVAVLKMVVTLKGMKGRTIESIDTFFSEHGSLRTATSGNIDGWPIFLAELQATQ</sequence>
<protein>
    <recommendedName>
        <fullName evidence="1">Protein kinase domain-containing protein</fullName>
    </recommendedName>
</protein>
<dbReference type="GO" id="GO:0005524">
    <property type="term" value="F:ATP binding"/>
    <property type="evidence" value="ECO:0007669"/>
    <property type="project" value="InterPro"/>
</dbReference>
<name>A0A8K0R4E9_9PLEO</name>
<dbReference type="EMBL" id="JAGMVJ010000009">
    <property type="protein sequence ID" value="KAH7087410.1"/>
    <property type="molecule type" value="Genomic_DNA"/>
</dbReference>
<dbReference type="InterPro" id="IPR000719">
    <property type="entry name" value="Prot_kinase_dom"/>
</dbReference>
<dbReference type="Proteomes" id="UP000813461">
    <property type="component" value="Unassembled WGS sequence"/>
</dbReference>
<feature type="domain" description="Protein kinase" evidence="1">
    <location>
        <begin position="1"/>
        <end position="83"/>
    </location>
</feature>
<organism evidence="2 3">
    <name type="scientific">Paraphoma chrysanthemicola</name>
    <dbReference type="NCBI Taxonomy" id="798071"/>
    <lineage>
        <taxon>Eukaryota</taxon>
        <taxon>Fungi</taxon>
        <taxon>Dikarya</taxon>
        <taxon>Ascomycota</taxon>
        <taxon>Pezizomycotina</taxon>
        <taxon>Dothideomycetes</taxon>
        <taxon>Pleosporomycetidae</taxon>
        <taxon>Pleosporales</taxon>
        <taxon>Pleosporineae</taxon>
        <taxon>Phaeosphaeriaceae</taxon>
        <taxon>Paraphoma</taxon>
    </lineage>
</organism>
<accession>A0A8K0R4E9</accession>
<comment type="caution">
    <text evidence="2">The sequence shown here is derived from an EMBL/GenBank/DDBJ whole genome shotgun (WGS) entry which is preliminary data.</text>
</comment>
<evidence type="ECO:0000313" key="3">
    <source>
        <dbReference type="Proteomes" id="UP000813461"/>
    </source>
</evidence>
<evidence type="ECO:0000313" key="2">
    <source>
        <dbReference type="EMBL" id="KAH7087410.1"/>
    </source>
</evidence>
<keyword evidence="3" id="KW-1185">Reference proteome</keyword>
<proteinExistence type="predicted"/>
<gene>
    <name evidence="2" type="ORF">FB567DRAFT_524986</name>
</gene>
<dbReference type="Gene3D" id="1.10.510.10">
    <property type="entry name" value="Transferase(Phosphotransferase) domain 1"/>
    <property type="match status" value="1"/>
</dbReference>
<evidence type="ECO:0000259" key="1">
    <source>
        <dbReference type="PROSITE" id="PS50011"/>
    </source>
</evidence>
<dbReference type="SUPFAM" id="SSF56112">
    <property type="entry name" value="Protein kinase-like (PK-like)"/>
    <property type="match status" value="1"/>
</dbReference>
<dbReference type="GO" id="GO:0004672">
    <property type="term" value="F:protein kinase activity"/>
    <property type="evidence" value="ECO:0007669"/>
    <property type="project" value="InterPro"/>
</dbReference>
<reference evidence="2" key="1">
    <citation type="journal article" date="2021" name="Nat. Commun.">
        <title>Genetic determinants of endophytism in the Arabidopsis root mycobiome.</title>
        <authorList>
            <person name="Mesny F."/>
            <person name="Miyauchi S."/>
            <person name="Thiergart T."/>
            <person name="Pickel B."/>
            <person name="Atanasova L."/>
            <person name="Karlsson M."/>
            <person name="Huettel B."/>
            <person name="Barry K.W."/>
            <person name="Haridas S."/>
            <person name="Chen C."/>
            <person name="Bauer D."/>
            <person name="Andreopoulos W."/>
            <person name="Pangilinan J."/>
            <person name="LaButti K."/>
            <person name="Riley R."/>
            <person name="Lipzen A."/>
            <person name="Clum A."/>
            <person name="Drula E."/>
            <person name="Henrissat B."/>
            <person name="Kohler A."/>
            <person name="Grigoriev I.V."/>
            <person name="Martin F.M."/>
            <person name="Hacquard S."/>
        </authorList>
    </citation>
    <scope>NUCLEOTIDE SEQUENCE</scope>
    <source>
        <strain evidence="2">MPI-SDFR-AT-0120</strain>
    </source>
</reference>
<dbReference type="InterPro" id="IPR011009">
    <property type="entry name" value="Kinase-like_dom_sf"/>
</dbReference>
<dbReference type="PROSITE" id="PS50011">
    <property type="entry name" value="PROTEIN_KINASE_DOM"/>
    <property type="match status" value="1"/>
</dbReference>